<dbReference type="EMBL" id="CAXKWB010005911">
    <property type="protein sequence ID" value="CAL4080491.1"/>
    <property type="molecule type" value="Genomic_DNA"/>
</dbReference>
<feature type="signal peptide" evidence="1">
    <location>
        <begin position="1"/>
        <end position="22"/>
    </location>
</feature>
<sequence length="126" mass="13705">SSMDKHVLLWLIHVVTMAGLQCGYPKPTPSSTTMTTVEPSPPSGSLSCYTCFNCPAIDESTPVIEDATFVTCVSIFPLEFSEVIRSGSDEDHPDGACIQHSQTLMCWCSTDLCNDGVLPQNYQLLL</sequence>
<dbReference type="Proteomes" id="UP001497623">
    <property type="component" value="Unassembled WGS sequence"/>
</dbReference>
<feature type="non-terminal residue" evidence="2">
    <location>
        <position position="1"/>
    </location>
</feature>
<comment type="caution">
    <text evidence="2">The sequence shown here is derived from an EMBL/GenBank/DDBJ whole genome shotgun (WGS) entry which is preliminary data.</text>
</comment>
<keyword evidence="1" id="KW-0732">Signal</keyword>
<dbReference type="AlphaFoldDB" id="A0AAV2QGK9"/>
<reference evidence="2 3" key="1">
    <citation type="submission" date="2024-05" db="EMBL/GenBank/DDBJ databases">
        <authorList>
            <person name="Wallberg A."/>
        </authorList>
    </citation>
    <scope>NUCLEOTIDE SEQUENCE [LARGE SCALE GENOMIC DNA]</scope>
</reference>
<keyword evidence="3" id="KW-1185">Reference proteome</keyword>
<gene>
    <name evidence="2" type="ORF">MNOR_LOCUS11295</name>
</gene>
<feature type="chain" id="PRO_5043517082" evidence="1">
    <location>
        <begin position="23"/>
        <end position="126"/>
    </location>
</feature>
<accession>A0AAV2QGK9</accession>
<evidence type="ECO:0000256" key="1">
    <source>
        <dbReference type="SAM" id="SignalP"/>
    </source>
</evidence>
<evidence type="ECO:0000313" key="3">
    <source>
        <dbReference type="Proteomes" id="UP001497623"/>
    </source>
</evidence>
<proteinExistence type="predicted"/>
<name>A0AAV2QGK9_MEGNR</name>
<protein>
    <submittedName>
        <fullName evidence="2">Uncharacterized protein</fullName>
    </submittedName>
</protein>
<evidence type="ECO:0000313" key="2">
    <source>
        <dbReference type="EMBL" id="CAL4080491.1"/>
    </source>
</evidence>
<organism evidence="2 3">
    <name type="scientific">Meganyctiphanes norvegica</name>
    <name type="common">Northern krill</name>
    <name type="synonym">Thysanopoda norvegica</name>
    <dbReference type="NCBI Taxonomy" id="48144"/>
    <lineage>
        <taxon>Eukaryota</taxon>
        <taxon>Metazoa</taxon>
        <taxon>Ecdysozoa</taxon>
        <taxon>Arthropoda</taxon>
        <taxon>Crustacea</taxon>
        <taxon>Multicrustacea</taxon>
        <taxon>Malacostraca</taxon>
        <taxon>Eumalacostraca</taxon>
        <taxon>Eucarida</taxon>
        <taxon>Euphausiacea</taxon>
        <taxon>Euphausiidae</taxon>
        <taxon>Meganyctiphanes</taxon>
    </lineage>
</organism>